<dbReference type="InterPro" id="IPR043129">
    <property type="entry name" value="ATPase_NBD"/>
</dbReference>
<dbReference type="Proteomes" id="UP001055091">
    <property type="component" value="Unassembled WGS sequence"/>
</dbReference>
<dbReference type="GeneID" id="93148590"/>
<dbReference type="Gene3D" id="3.30.420.40">
    <property type="match status" value="1"/>
</dbReference>
<dbReference type="InterPro" id="IPR056546">
    <property type="entry name" value="MreB_MamK-like"/>
</dbReference>
<name>A0A413LT88_9FIRM</name>
<gene>
    <name evidence="1" type="ORF">CE91St55_44870</name>
</gene>
<dbReference type="EMBL" id="BQNJ01000002">
    <property type="protein sequence ID" value="GKH02506.1"/>
    <property type="molecule type" value="Genomic_DNA"/>
</dbReference>
<proteinExistence type="predicted"/>
<protein>
    <submittedName>
        <fullName evidence="1">Uncharacterized protein</fullName>
    </submittedName>
</protein>
<comment type="caution">
    <text evidence="1">The sequence shown here is derived from an EMBL/GenBank/DDBJ whole genome shotgun (WGS) entry which is preliminary data.</text>
</comment>
<evidence type="ECO:0000313" key="1">
    <source>
        <dbReference type="EMBL" id="GKH02506.1"/>
    </source>
</evidence>
<accession>A0A413LT88</accession>
<dbReference type="Pfam" id="PF06723">
    <property type="entry name" value="MreB_Mbl"/>
    <property type="match status" value="1"/>
</dbReference>
<dbReference type="RefSeq" id="WP_022031550.1">
    <property type="nucleotide sequence ID" value="NZ_BQNJ01000002.1"/>
</dbReference>
<organism evidence="1 2">
    <name type="scientific">Hungatella hathewayi</name>
    <dbReference type="NCBI Taxonomy" id="154046"/>
    <lineage>
        <taxon>Bacteria</taxon>
        <taxon>Bacillati</taxon>
        <taxon>Bacillota</taxon>
        <taxon>Clostridia</taxon>
        <taxon>Lachnospirales</taxon>
        <taxon>Lachnospiraceae</taxon>
        <taxon>Hungatella</taxon>
    </lineage>
</organism>
<dbReference type="AlphaFoldDB" id="A0A413LT88"/>
<dbReference type="SUPFAM" id="SSF53067">
    <property type="entry name" value="Actin-like ATPase domain"/>
    <property type="match status" value="1"/>
</dbReference>
<evidence type="ECO:0000313" key="2">
    <source>
        <dbReference type="Proteomes" id="UP001055091"/>
    </source>
</evidence>
<reference evidence="1" key="1">
    <citation type="submission" date="2022-01" db="EMBL/GenBank/DDBJ databases">
        <title>Novel bile acid biosynthetic pathways are enriched in the microbiome of centenarians.</title>
        <authorList>
            <person name="Sato Y."/>
            <person name="Atarashi K."/>
            <person name="Plichta R.D."/>
            <person name="Arai Y."/>
            <person name="Sasajima S."/>
            <person name="Kearney M.S."/>
            <person name="Suda W."/>
            <person name="Takeshita K."/>
            <person name="Sasaki T."/>
            <person name="Okamoto S."/>
            <person name="Skelly N.A."/>
            <person name="Okamura Y."/>
            <person name="Vlamakis H."/>
            <person name="Li Y."/>
            <person name="Tanoue T."/>
            <person name="Takei H."/>
            <person name="Nittono H."/>
            <person name="Narushima S."/>
            <person name="Irie J."/>
            <person name="Itoh H."/>
            <person name="Moriya K."/>
            <person name="Sugiura Y."/>
            <person name="Suematsu M."/>
            <person name="Moritoki N."/>
            <person name="Shibata S."/>
            <person name="Littman R.D."/>
            <person name="Fischbach A.M."/>
            <person name="Uwamino Y."/>
            <person name="Inoue T."/>
            <person name="Honda A."/>
            <person name="Hattori M."/>
            <person name="Murai T."/>
            <person name="Xavier J.R."/>
            <person name="Hirose N."/>
            <person name="Honda K."/>
        </authorList>
    </citation>
    <scope>NUCLEOTIDE SEQUENCE</scope>
    <source>
        <strain evidence="1">CE91-St55</strain>
    </source>
</reference>
<sequence>MIESTIGKPGYEPARITIYVKDRGIVLEESSMALVNRDTGLIIAMGNAAEEAIDQAVTPVTAVNPLRRGIIASYMLAERMFCSYLRRALGYDRSMVKRLTGATVKKPRVAVCVPEELTEVEEKAFMDAFYQAGARDVCLTGQPLEEAVRCLEKPCTVFVGITWNGKEKERFCINENCPHRIF</sequence>